<feature type="domain" description="PAC" evidence="2">
    <location>
        <begin position="57"/>
        <end position="109"/>
    </location>
</feature>
<protein>
    <recommendedName>
        <fullName evidence="4">PAC domain-containing protein</fullName>
    </recommendedName>
</protein>
<gene>
    <name evidence="3" type="ORF">LCGC14_2600950</name>
</gene>
<dbReference type="SMART" id="SM00086">
    <property type="entry name" value="PAC"/>
    <property type="match status" value="1"/>
</dbReference>
<dbReference type="EMBL" id="LAZR01043913">
    <property type="protein sequence ID" value="KKL05944.1"/>
    <property type="molecule type" value="Genomic_DNA"/>
</dbReference>
<organism evidence="3">
    <name type="scientific">marine sediment metagenome</name>
    <dbReference type="NCBI Taxonomy" id="412755"/>
    <lineage>
        <taxon>unclassified sequences</taxon>
        <taxon>metagenomes</taxon>
        <taxon>ecological metagenomes</taxon>
    </lineage>
</organism>
<sequence length="130" mass="14929">DMDGTIRMANNTSVEMLGYARHDLVGRSVLDLYADTPAGKDKARRLNQRIEAGEEIRDEELEMRRADGRTIWVSLTVQLIRNRQGQLLGRRGVVVDFTARKRAEETLTRTNRALRMVSECNQALIREQDE</sequence>
<dbReference type="InterPro" id="IPR001610">
    <property type="entry name" value="PAC"/>
</dbReference>
<evidence type="ECO:0000259" key="2">
    <source>
        <dbReference type="PROSITE" id="PS50113"/>
    </source>
</evidence>
<dbReference type="PROSITE" id="PS50113">
    <property type="entry name" value="PAC"/>
    <property type="match status" value="1"/>
</dbReference>
<evidence type="ECO:0008006" key="4">
    <source>
        <dbReference type="Google" id="ProtNLM"/>
    </source>
</evidence>
<proteinExistence type="predicted"/>
<dbReference type="CDD" id="cd00130">
    <property type="entry name" value="PAS"/>
    <property type="match status" value="1"/>
</dbReference>
<dbReference type="SUPFAM" id="SSF55785">
    <property type="entry name" value="PYP-like sensor domain (PAS domain)"/>
    <property type="match status" value="1"/>
</dbReference>
<evidence type="ECO:0000259" key="1">
    <source>
        <dbReference type="PROSITE" id="PS50112"/>
    </source>
</evidence>
<feature type="non-terminal residue" evidence="3">
    <location>
        <position position="1"/>
    </location>
</feature>
<reference evidence="3" key="1">
    <citation type="journal article" date="2015" name="Nature">
        <title>Complex archaea that bridge the gap between prokaryotes and eukaryotes.</title>
        <authorList>
            <person name="Spang A."/>
            <person name="Saw J.H."/>
            <person name="Jorgensen S.L."/>
            <person name="Zaremba-Niedzwiedzka K."/>
            <person name="Martijn J."/>
            <person name="Lind A.E."/>
            <person name="van Eijk R."/>
            <person name="Schleper C."/>
            <person name="Guy L."/>
            <person name="Ettema T.J."/>
        </authorList>
    </citation>
    <scope>NUCLEOTIDE SEQUENCE</scope>
</reference>
<evidence type="ECO:0000313" key="3">
    <source>
        <dbReference type="EMBL" id="KKL05944.1"/>
    </source>
</evidence>
<dbReference type="Gene3D" id="3.30.450.20">
    <property type="entry name" value="PAS domain"/>
    <property type="match status" value="1"/>
</dbReference>
<feature type="domain" description="PAS" evidence="1">
    <location>
        <begin position="1"/>
        <end position="53"/>
    </location>
</feature>
<comment type="caution">
    <text evidence="3">The sequence shown here is derived from an EMBL/GenBank/DDBJ whole genome shotgun (WGS) entry which is preliminary data.</text>
</comment>
<dbReference type="InterPro" id="IPR000700">
    <property type="entry name" value="PAS-assoc_C"/>
</dbReference>
<name>A0A0F9A8P8_9ZZZZ</name>
<dbReference type="PROSITE" id="PS50112">
    <property type="entry name" value="PAS"/>
    <property type="match status" value="1"/>
</dbReference>
<accession>A0A0F9A8P8</accession>
<dbReference type="AlphaFoldDB" id="A0A0F9A8P8"/>
<dbReference type="Pfam" id="PF13426">
    <property type="entry name" value="PAS_9"/>
    <property type="match status" value="1"/>
</dbReference>
<dbReference type="InterPro" id="IPR035965">
    <property type="entry name" value="PAS-like_dom_sf"/>
</dbReference>
<dbReference type="NCBIfam" id="TIGR00229">
    <property type="entry name" value="sensory_box"/>
    <property type="match status" value="1"/>
</dbReference>
<dbReference type="InterPro" id="IPR000014">
    <property type="entry name" value="PAS"/>
</dbReference>